<accession>A0A841TY86</accession>
<feature type="domain" description="Glycosyltransferase 2-like" evidence="1">
    <location>
        <begin position="2"/>
        <end position="108"/>
    </location>
</feature>
<sequence length="261" mass="30090">MERFLEKLDLQTYRNFELILVDQNDGDPLRPLIEKYKNRFPLLHLRSERGLSRARNVGMRRATGDLVAFPDDDCWYAPGVLEQAVGYFRREPAPDVVTGRSVDERGEDAAGSFDPEEGYVDKMNVWNRAISFTIFLKKEVADDIGDFDEEIGVGAGSIYLSGEETDYVLRALKRFKVYYYPEFIVYHANPLRQITPQIIARAYKYGCGFGRVVSKHDYPIAFKLRMLARPLAGTMVYGTVGQFSRSKYYWNSFRGRLRGML</sequence>
<comment type="caution">
    <text evidence="2">The sequence shown here is derived from an EMBL/GenBank/DDBJ whole genome shotgun (WGS) entry which is preliminary data.</text>
</comment>
<evidence type="ECO:0000313" key="2">
    <source>
        <dbReference type="EMBL" id="MBB6692539.1"/>
    </source>
</evidence>
<dbReference type="CDD" id="cd00761">
    <property type="entry name" value="Glyco_tranf_GTA_type"/>
    <property type="match status" value="1"/>
</dbReference>
<dbReference type="Gene3D" id="3.90.550.10">
    <property type="entry name" value="Spore Coat Polysaccharide Biosynthesis Protein SpsA, Chain A"/>
    <property type="match status" value="1"/>
</dbReference>
<dbReference type="EMBL" id="JACJVR010000054">
    <property type="protein sequence ID" value="MBB6692539.1"/>
    <property type="molecule type" value="Genomic_DNA"/>
</dbReference>
<evidence type="ECO:0000313" key="3">
    <source>
        <dbReference type="Proteomes" id="UP000553776"/>
    </source>
</evidence>
<dbReference type="InterPro" id="IPR050834">
    <property type="entry name" value="Glycosyltransf_2"/>
</dbReference>
<dbReference type="AlphaFoldDB" id="A0A841TY86"/>
<dbReference type="RefSeq" id="WP_185136526.1">
    <property type="nucleotide sequence ID" value="NZ_JACJVR010000054.1"/>
</dbReference>
<dbReference type="PANTHER" id="PTHR43685:SF2">
    <property type="entry name" value="GLYCOSYLTRANSFERASE 2-LIKE DOMAIN-CONTAINING PROTEIN"/>
    <property type="match status" value="1"/>
</dbReference>
<keyword evidence="3" id="KW-1185">Reference proteome</keyword>
<protein>
    <submittedName>
        <fullName evidence="2">Glycosyltransferase family 2 protein</fullName>
    </submittedName>
</protein>
<dbReference type="PANTHER" id="PTHR43685">
    <property type="entry name" value="GLYCOSYLTRANSFERASE"/>
    <property type="match status" value="1"/>
</dbReference>
<dbReference type="InterPro" id="IPR029044">
    <property type="entry name" value="Nucleotide-diphossugar_trans"/>
</dbReference>
<dbReference type="InterPro" id="IPR001173">
    <property type="entry name" value="Glyco_trans_2-like"/>
</dbReference>
<dbReference type="Pfam" id="PF00535">
    <property type="entry name" value="Glycos_transf_2"/>
    <property type="match status" value="1"/>
</dbReference>
<organism evidence="2 3">
    <name type="scientific">Cohnella xylanilytica</name>
    <dbReference type="NCBI Taxonomy" id="557555"/>
    <lineage>
        <taxon>Bacteria</taxon>
        <taxon>Bacillati</taxon>
        <taxon>Bacillota</taxon>
        <taxon>Bacilli</taxon>
        <taxon>Bacillales</taxon>
        <taxon>Paenibacillaceae</taxon>
        <taxon>Cohnella</taxon>
    </lineage>
</organism>
<dbReference type="GO" id="GO:0016740">
    <property type="term" value="F:transferase activity"/>
    <property type="evidence" value="ECO:0007669"/>
    <property type="project" value="UniProtKB-KW"/>
</dbReference>
<name>A0A841TY86_9BACL</name>
<dbReference type="SUPFAM" id="SSF53448">
    <property type="entry name" value="Nucleotide-diphospho-sugar transferases"/>
    <property type="match status" value="1"/>
</dbReference>
<keyword evidence="2" id="KW-0808">Transferase</keyword>
<gene>
    <name evidence="2" type="ORF">H7B90_14110</name>
</gene>
<proteinExistence type="predicted"/>
<evidence type="ECO:0000259" key="1">
    <source>
        <dbReference type="Pfam" id="PF00535"/>
    </source>
</evidence>
<dbReference type="Proteomes" id="UP000553776">
    <property type="component" value="Unassembled WGS sequence"/>
</dbReference>
<reference evidence="2 3" key="1">
    <citation type="submission" date="2020-08" db="EMBL/GenBank/DDBJ databases">
        <title>Cohnella phylogeny.</title>
        <authorList>
            <person name="Dunlap C."/>
        </authorList>
    </citation>
    <scope>NUCLEOTIDE SEQUENCE [LARGE SCALE GENOMIC DNA]</scope>
    <source>
        <strain evidence="2 3">DSM 25239</strain>
    </source>
</reference>